<organism evidence="1 2">
    <name type="scientific">candidate division KSB3 bacterium</name>
    <dbReference type="NCBI Taxonomy" id="2044937"/>
    <lineage>
        <taxon>Bacteria</taxon>
        <taxon>candidate division KSB3</taxon>
    </lineage>
</organism>
<gene>
    <name evidence="1" type="ORF">GF339_00830</name>
</gene>
<dbReference type="AlphaFoldDB" id="A0A9D5JRZ8"/>
<sequence>MERTLSVLAAYIQPSPYGAEGVSLNHGLHFTGGEPFLNVDLLLKGIELARKFGIPSLFVETNAFWCRDDDDTRSTMRQLKDAGLQGMLVSVNPFILETVPFERTFRAIQIGSEIFDQKLMVYQTDYFMQFSRLGITDRLPLQEYVSRVGLEEATSRIELLPIGRTAYTLGEWYQHYPATTFFRGTCRAELQRNYHNHWDNYGNILPGFCAGIALGNVLEQPRIYEEGLDLEVYPILRILLDTGVRGLCAYAQKRFGYQEREAGYISQCHLCLDIRTHIVRQAQEFRELRPVEFYTQLGRDVPADQD</sequence>
<dbReference type="CDD" id="cd01335">
    <property type="entry name" value="Radical_SAM"/>
    <property type="match status" value="1"/>
</dbReference>
<dbReference type="EMBL" id="WJJP01000022">
    <property type="protein sequence ID" value="MBD3323093.1"/>
    <property type="molecule type" value="Genomic_DNA"/>
</dbReference>
<proteinExistence type="predicted"/>
<dbReference type="SUPFAM" id="SSF102114">
    <property type="entry name" value="Radical SAM enzymes"/>
    <property type="match status" value="1"/>
</dbReference>
<protein>
    <submittedName>
        <fullName evidence="1">Uncharacterized protein</fullName>
    </submittedName>
</protein>
<dbReference type="Gene3D" id="3.20.20.70">
    <property type="entry name" value="Aldolase class I"/>
    <property type="match status" value="1"/>
</dbReference>
<comment type="caution">
    <text evidence="1">The sequence shown here is derived from an EMBL/GenBank/DDBJ whole genome shotgun (WGS) entry which is preliminary data.</text>
</comment>
<evidence type="ECO:0000313" key="2">
    <source>
        <dbReference type="Proteomes" id="UP000649604"/>
    </source>
</evidence>
<evidence type="ECO:0000313" key="1">
    <source>
        <dbReference type="EMBL" id="MBD3323093.1"/>
    </source>
</evidence>
<dbReference type="InterPro" id="IPR058240">
    <property type="entry name" value="rSAM_sf"/>
</dbReference>
<accession>A0A9D5JRZ8</accession>
<dbReference type="Proteomes" id="UP000649604">
    <property type="component" value="Unassembled WGS sequence"/>
</dbReference>
<name>A0A9D5JRZ8_9BACT</name>
<dbReference type="InterPro" id="IPR013785">
    <property type="entry name" value="Aldolase_TIM"/>
</dbReference>
<reference evidence="1" key="1">
    <citation type="submission" date="2019-11" db="EMBL/GenBank/DDBJ databases">
        <title>Microbial mats filling the niche in hypersaline microbial mats.</title>
        <authorList>
            <person name="Wong H.L."/>
            <person name="Macleod F.I."/>
            <person name="White R.A. III"/>
            <person name="Burns B.P."/>
        </authorList>
    </citation>
    <scope>NUCLEOTIDE SEQUENCE</scope>
    <source>
        <strain evidence="1">Rbin_158</strain>
    </source>
</reference>